<feature type="region of interest" description="Disordered" evidence="1">
    <location>
        <begin position="73"/>
        <end position="110"/>
    </location>
</feature>
<keyword evidence="3" id="KW-1185">Reference proteome</keyword>
<protein>
    <submittedName>
        <fullName evidence="2">Uncharacterized protein</fullName>
    </submittedName>
</protein>
<evidence type="ECO:0000313" key="2">
    <source>
        <dbReference type="EMBL" id="GAM42902.1"/>
    </source>
</evidence>
<feature type="compositionally biased region" description="Low complexity" evidence="1">
    <location>
        <begin position="192"/>
        <end position="211"/>
    </location>
</feature>
<sequence>MTQPQQSRGEDEDEDMHETMRDDIKTEEHETPPPSPPPAKQQQTTPLTLSLTSSPSAADILRPLSTLAAQRSFPLPTSGSLASLARGHQHDPADGRRIDRDLESTTSSSSIGSIWMHERLLQSDSSLDATTTTDLEDVGSSTTTAAASAAVRDFTTTVWDSSTVVAAETTAEAAESTTTATESKAIHRSVSAYSSSPFSSPGSSLVEGSSGPFEEDEDEQTIFLSPFASIFPDGTNTITPMFIQRYDDDSINDSNDTADADQRTILKYSESIQLFRRRPEDGGKTWKRRVFEYR</sequence>
<dbReference type="EMBL" id="DF933840">
    <property type="protein sequence ID" value="GAM42902.1"/>
    <property type="molecule type" value="Genomic_DNA"/>
</dbReference>
<gene>
    <name evidence="2" type="ORF">TCE0_044f17289</name>
</gene>
<dbReference type="AlphaFoldDB" id="A0A478EC02"/>
<name>A0A478EC02_TALPI</name>
<feature type="compositionally biased region" description="Low complexity" evidence="1">
    <location>
        <begin position="40"/>
        <end position="54"/>
    </location>
</feature>
<accession>A0A478EC02</accession>
<feature type="compositionally biased region" description="Basic and acidic residues" evidence="1">
    <location>
        <begin position="88"/>
        <end position="103"/>
    </location>
</feature>
<feature type="region of interest" description="Disordered" evidence="1">
    <location>
        <begin position="1"/>
        <end position="54"/>
    </location>
</feature>
<evidence type="ECO:0000256" key="1">
    <source>
        <dbReference type="SAM" id="MobiDB-lite"/>
    </source>
</evidence>
<evidence type="ECO:0000313" key="3">
    <source>
        <dbReference type="Proteomes" id="UP000053095"/>
    </source>
</evidence>
<organism evidence="2 3">
    <name type="scientific">Talaromyces pinophilus</name>
    <name type="common">Penicillium pinophilum</name>
    <dbReference type="NCBI Taxonomy" id="128442"/>
    <lineage>
        <taxon>Eukaryota</taxon>
        <taxon>Fungi</taxon>
        <taxon>Dikarya</taxon>
        <taxon>Ascomycota</taxon>
        <taxon>Pezizomycotina</taxon>
        <taxon>Eurotiomycetes</taxon>
        <taxon>Eurotiomycetidae</taxon>
        <taxon>Eurotiales</taxon>
        <taxon>Trichocomaceae</taxon>
        <taxon>Talaromyces</taxon>
        <taxon>Talaromyces sect. Talaromyces</taxon>
    </lineage>
</organism>
<proteinExistence type="predicted"/>
<reference evidence="3" key="1">
    <citation type="journal article" date="2015" name="Genome Announc.">
        <title>Draft genome sequence of Talaromyces cellulolyticus strain Y-94, a source of lignocellulosic biomass-degrading enzymes.</title>
        <authorList>
            <person name="Fujii T."/>
            <person name="Koike H."/>
            <person name="Sawayama S."/>
            <person name="Yano S."/>
            <person name="Inoue H."/>
        </authorList>
    </citation>
    <scope>NUCLEOTIDE SEQUENCE [LARGE SCALE GENOMIC DNA]</scope>
    <source>
        <strain evidence="3">Y-94</strain>
    </source>
</reference>
<feature type="compositionally biased region" description="Basic and acidic residues" evidence="1">
    <location>
        <begin position="17"/>
        <end position="31"/>
    </location>
</feature>
<dbReference type="Proteomes" id="UP000053095">
    <property type="component" value="Unassembled WGS sequence"/>
</dbReference>
<feature type="region of interest" description="Disordered" evidence="1">
    <location>
        <begin position="192"/>
        <end position="218"/>
    </location>
</feature>